<dbReference type="PROSITE" id="PS50853">
    <property type="entry name" value="FN3"/>
    <property type="match status" value="1"/>
</dbReference>
<dbReference type="Proteomes" id="UP001299068">
    <property type="component" value="Unassembled WGS sequence"/>
</dbReference>
<gene>
    <name evidence="2" type="ORF">K5V21_03255</name>
</gene>
<dbReference type="Pfam" id="PF13088">
    <property type="entry name" value="BNR_2"/>
    <property type="match status" value="1"/>
</dbReference>
<keyword evidence="3" id="KW-1185">Reference proteome</keyword>
<dbReference type="InterPro" id="IPR025150">
    <property type="entry name" value="GH123_cat"/>
</dbReference>
<dbReference type="Gene3D" id="2.60.120.200">
    <property type="match status" value="1"/>
</dbReference>
<feature type="domain" description="Fibronectin type-III" evidence="1">
    <location>
        <begin position="1676"/>
        <end position="1766"/>
    </location>
</feature>
<dbReference type="SUPFAM" id="SSF50939">
    <property type="entry name" value="Sialidases"/>
    <property type="match status" value="1"/>
</dbReference>
<dbReference type="InterPro" id="IPR003343">
    <property type="entry name" value="Big_2"/>
</dbReference>
<accession>A0ABS7KUY6</accession>
<dbReference type="RefSeq" id="WP_221859099.1">
    <property type="nucleotide sequence ID" value="NZ_JAIKTU010000002.1"/>
</dbReference>
<evidence type="ECO:0000313" key="2">
    <source>
        <dbReference type="EMBL" id="MBY0754467.1"/>
    </source>
</evidence>
<evidence type="ECO:0000313" key="3">
    <source>
        <dbReference type="Proteomes" id="UP001299068"/>
    </source>
</evidence>
<dbReference type="SUPFAM" id="SSF49373">
    <property type="entry name" value="Invasin/intimin cell-adhesion fragments"/>
    <property type="match status" value="3"/>
</dbReference>
<dbReference type="Gene3D" id="2.60.40.1080">
    <property type="match status" value="3"/>
</dbReference>
<dbReference type="InterPro" id="IPR013320">
    <property type="entry name" value="ConA-like_dom_sf"/>
</dbReference>
<dbReference type="Pfam" id="PF13320">
    <property type="entry name" value="GH123_cat"/>
    <property type="match status" value="1"/>
</dbReference>
<dbReference type="InterPro" id="IPR036116">
    <property type="entry name" value="FN3_sf"/>
</dbReference>
<dbReference type="SUPFAM" id="SSF49899">
    <property type="entry name" value="Concanavalin A-like lectins/glucanases"/>
    <property type="match status" value="1"/>
</dbReference>
<dbReference type="Pfam" id="PF13385">
    <property type="entry name" value="Laminin_G_3"/>
    <property type="match status" value="1"/>
</dbReference>
<organism evidence="2 3">
    <name type="scientific">Clostridium sardiniense</name>
    <name type="common">Clostridium absonum</name>
    <dbReference type="NCBI Taxonomy" id="29369"/>
    <lineage>
        <taxon>Bacteria</taxon>
        <taxon>Bacillati</taxon>
        <taxon>Bacillota</taxon>
        <taxon>Clostridia</taxon>
        <taxon>Eubacteriales</taxon>
        <taxon>Clostridiaceae</taxon>
        <taxon>Clostridium</taxon>
    </lineage>
</organism>
<dbReference type="CDD" id="cd15482">
    <property type="entry name" value="Sialidase_non-viral"/>
    <property type="match status" value="1"/>
</dbReference>
<dbReference type="InterPro" id="IPR003961">
    <property type="entry name" value="FN3_dom"/>
</dbReference>
<dbReference type="Gene3D" id="2.60.120.260">
    <property type="entry name" value="Galactose-binding domain-like"/>
    <property type="match status" value="1"/>
</dbReference>
<dbReference type="Gene3D" id="1.20.1270.90">
    <property type="entry name" value="AF1782-like"/>
    <property type="match status" value="1"/>
</dbReference>
<protein>
    <submittedName>
        <fullName evidence="2">Ig-like domain-containing protein</fullName>
    </submittedName>
</protein>
<dbReference type="SMART" id="SM00635">
    <property type="entry name" value="BID_2"/>
    <property type="match status" value="3"/>
</dbReference>
<dbReference type="InterPro" id="IPR013783">
    <property type="entry name" value="Ig-like_fold"/>
</dbReference>
<dbReference type="InterPro" id="IPR036278">
    <property type="entry name" value="Sialidase_sf"/>
</dbReference>
<dbReference type="Gene3D" id="2.60.40.10">
    <property type="entry name" value="Immunoglobulins"/>
    <property type="match status" value="1"/>
</dbReference>
<sequence>MRRKRGISWLILFVLSFVMVLENLGISVYATINNKSDEMSLINDMTTEGDSNKFSYYGEGWSCGDTNDSVNGAGDEHFNDINTDDTTASTKYYKIEFVGNKIEVYGHKSWNHGIVSYSIDGGEAIEVSCYSENRVGNQLLFSADGLSEGKHTLTAIATGKSDSPRGKAVIQVDYAKVYHKRYQVEDINIENNNIELMEGAEIKILYSSIPSYAEISDIKFTSNNKNIATVDKEGKIKAISEGETNISIISEEFGIVKDIVVKVKASTPSIHGSIVDTNTHYTQEQYDLIKSMGLVNKNLYSWKSDKTISEIALISRESKLKNVNVKASDFISGENILSKTNITTTFLKETKAYIGDAGYHNQDDISMPNGEKADVPDILYTTDPVDIEFNKVQPVWVEFNIPKDTQAGIYTGTIEVTADGINHPLIFTYNIEVLDAVMPNSEEYEFDIEMWQYPYSSAEYYNVTPFSEEHLKILKPHMLKYKEIGGHAITTSIVDEAWGGQTYSKNDIRYPSMIKWTKKSDGKFIFDFTNFDKWIQFNKDLGIGDKIICYSMIPWGNKIYYYNEATGNQENIILNPGTSDYEVIWTQFLNALICHLDEKGWFKDTYIGIDERTNMDKAFDVIDKVKNKDGLVLKKAAAMDHFNANYFNITKRVDDLSVGSTAAKTDLEGYRKFVKERRNSEKEYKTTIYTCTEHFPNSLALSMPGESYWTMLFTAAQGGSGYMRWAYDAWVEDPLRDTTHWAFEAGDTSLIYPDEKESENPVSKSSVRLEKMAEGVRDVNKLYHMIKEIPELKSDVEKLLKTVRVDYAGVKNGVGEHGGAKFATSQTREEIPRDMENIREGIKNISKKYIDIKKNGVDRVDSIEVNKTSLTLIEGTEEALTANVLPENSLKKEVSWSTSNGEVAIVDRLGKVTAKAEGEAIISVISKYDNSIKKEISVSVVKPDYSENNISYYDFNNIIDNKVIDNWGKHDGVLDGAEIIDGKVGKALQFNNDSDNVTITSPAILSEDWTLAMWVKKGDIKNLPASIMWDGNEFKNGDKETESIDIERDSSGNMGVHVKQGFLTFRNIIPDNEWIHLAWVNNKSEGLRIYIDGVSTEVNSWTKNNSFTAPLKIIGGRNYIGAIDEVKVYNRALSKKDVDELRKVPGLNVLDKSVEIMVNETSQIVAELVSDNNDKTIKYISDNPEVAAVSQNGLITGVAYGDTFITVVNEATGFSKRVDVRVNKNMNIGFTIPEYKYDSNKQIVIDRESGQYLGQPDMILLDDDKTLFTVYPKGHGLGEVLLKKSTDGGVTWSERLETNPTWKESMETPTIYKLNLTDGSTKLIQISGGPGWGNGFRGWTTSISDNQGESWSDYKKWHEGSTTIVAMASLVQLKDENGNFIDKWMGVYHDYGYVNYKTYLTFDELGNEVWSKPEPYLSKWRDVEKETQLCEVGMFRSPDGNQLVMLARSQSHRHKSTIAFSNDEGETWSKPREVQGALNGERHKISYDPISGRLLITFREIILDYNNNGIIENNDWMAGDWIAWVGTYDDLINGNEGEYRIKLAEDFTPTAKSGDCGYAGNVVLQDGTFVLNSYGNWDKNDQSNKPYIIGVRLKLGEIDNALGLVDKEELLKEIKVFKALDKKLYTKDSWSDYKKKINNAKEEVNRNDIQQIEVDNLVINLKNAAEKLVPKTDNILVPNVTNIKKVENYNSIKLSWDEPKSISKVKEYIVYKDGKEFKRVPVGTNELSIHDLKLNNIYKFKISTKYINGQISEPISINVKTKIAERNLWEAPSFVVKE</sequence>
<dbReference type="CDD" id="cd00063">
    <property type="entry name" value="FN3"/>
    <property type="match status" value="1"/>
</dbReference>
<dbReference type="Pfam" id="PF22680">
    <property type="entry name" value="Glyco_hydro_123_N_2"/>
    <property type="match status" value="1"/>
</dbReference>
<proteinExistence type="predicted"/>
<dbReference type="Gene3D" id="2.120.10.10">
    <property type="match status" value="1"/>
</dbReference>
<dbReference type="Pfam" id="PF02368">
    <property type="entry name" value="Big_2"/>
    <property type="match status" value="3"/>
</dbReference>
<dbReference type="SUPFAM" id="SSF49265">
    <property type="entry name" value="Fibronectin type III"/>
    <property type="match status" value="1"/>
</dbReference>
<dbReference type="EMBL" id="JAIKTU010000002">
    <property type="protein sequence ID" value="MBY0754467.1"/>
    <property type="molecule type" value="Genomic_DNA"/>
</dbReference>
<name>A0ABS7KUY6_CLOSR</name>
<evidence type="ECO:0000259" key="1">
    <source>
        <dbReference type="PROSITE" id="PS50853"/>
    </source>
</evidence>
<dbReference type="InterPro" id="IPR008964">
    <property type="entry name" value="Invasin/intimin_cell_adhesion"/>
</dbReference>
<dbReference type="InterPro" id="IPR011040">
    <property type="entry name" value="Sialidase"/>
</dbReference>
<comment type="caution">
    <text evidence="2">The sequence shown here is derived from an EMBL/GenBank/DDBJ whole genome shotgun (WGS) entry which is preliminary data.</text>
</comment>
<reference evidence="2 3" key="1">
    <citation type="journal article" date="2021" name="Cell Host Microbe">
        <title>in vivo commensal control of Clostridioides difficile virulence.</title>
        <authorList>
            <person name="Girinathan B.P."/>
            <person name="Dibenedetto N."/>
            <person name="Worley J.N."/>
            <person name="Peltier J."/>
            <person name="Arrieta-Ortiz M.L."/>
            <person name="Rupa Christinal Immanuel S."/>
            <person name="Lavin R."/>
            <person name="Delaney M.L."/>
            <person name="Cummins C."/>
            <person name="Hoffmann M."/>
            <person name="Luo Y."/>
            <person name="Gonzalez-Escalona N."/>
            <person name="Allard M."/>
            <person name="Onderdonk A.B."/>
            <person name="Gerber G.K."/>
            <person name="Sonenshein A.L."/>
            <person name="Baliga N."/>
            <person name="Dupuy B."/>
            <person name="Bry L."/>
        </authorList>
    </citation>
    <scope>NUCLEOTIDE SEQUENCE [LARGE SCALE GENOMIC DNA]</scope>
    <source>
        <strain evidence="2 3">DSM 599</strain>
    </source>
</reference>
<dbReference type="InterPro" id="IPR053850">
    <property type="entry name" value="Glyco_hydro_123_N_2"/>
</dbReference>